<dbReference type="PANTHER" id="PTHR43630:SF2">
    <property type="entry name" value="GLYCOSYLTRANSFERASE"/>
    <property type="match status" value="1"/>
</dbReference>
<dbReference type="Pfam" id="PF00535">
    <property type="entry name" value="Glycos_transf_2"/>
    <property type="match status" value="1"/>
</dbReference>
<dbReference type="AlphaFoldDB" id="A0A1I5H9E0"/>
<dbReference type="InterPro" id="IPR029044">
    <property type="entry name" value="Nucleotide-diphossugar_trans"/>
</dbReference>
<organism evidence="3 4">
    <name type="scientific">Cohaesibacter marisflavi</name>
    <dbReference type="NCBI Taxonomy" id="655353"/>
    <lineage>
        <taxon>Bacteria</taxon>
        <taxon>Pseudomonadati</taxon>
        <taxon>Pseudomonadota</taxon>
        <taxon>Alphaproteobacteria</taxon>
        <taxon>Hyphomicrobiales</taxon>
        <taxon>Cohaesibacteraceae</taxon>
    </lineage>
</organism>
<dbReference type="PANTHER" id="PTHR43630">
    <property type="entry name" value="POLY-BETA-1,6-N-ACETYL-D-GLUCOSAMINE SYNTHASE"/>
    <property type="match status" value="1"/>
</dbReference>
<feature type="domain" description="Glycosyltransferase 2-like" evidence="2">
    <location>
        <begin position="17"/>
        <end position="159"/>
    </location>
</feature>
<name>A0A1I5H9E0_9HYPH</name>
<gene>
    <name evidence="3" type="ORF">SAMN04488056_10684</name>
</gene>
<keyword evidence="3" id="KW-0808">Transferase</keyword>
<evidence type="ECO:0000259" key="2">
    <source>
        <dbReference type="Pfam" id="PF00535"/>
    </source>
</evidence>
<evidence type="ECO:0000313" key="4">
    <source>
        <dbReference type="Proteomes" id="UP000199236"/>
    </source>
</evidence>
<accession>A0A1I5H9E0</accession>
<dbReference type="SUPFAM" id="SSF53448">
    <property type="entry name" value="Nucleotide-diphospho-sugar transferases"/>
    <property type="match status" value="1"/>
</dbReference>
<dbReference type="InterPro" id="IPR001173">
    <property type="entry name" value="Glyco_trans_2-like"/>
</dbReference>
<dbReference type="CDD" id="cd02511">
    <property type="entry name" value="Beta4Glucosyltransferase"/>
    <property type="match status" value="1"/>
</dbReference>
<keyword evidence="4" id="KW-1185">Reference proteome</keyword>
<comment type="similarity">
    <text evidence="1">Belongs to the glycosyltransferase 2 family. WaaE/KdtX subfamily.</text>
</comment>
<evidence type="ECO:0000313" key="3">
    <source>
        <dbReference type="EMBL" id="SFO44441.1"/>
    </source>
</evidence>
<reference evidence="3 4" key="1">
    <citation type="submission" date="2016-10" db="EMBL/GenBank/DDBJ databases">
        <authorList>
            <person name="de Groot N.N."/>
        </authorList>
    </citation>
    <scope>NUCLEOTIDE SEQUENCE [LARGE SCALE GENOMIC DNA]</scope>
    <source>
        <strain evidence="3 4">CGMCC 1.9157</strain>
    </source>
</reference>
<dbReference type="GO" id="GO:0016740">
    <property type="term" value="F:transferase activity"/>
    <property type="evidence" value="ECO:0007669"/>
    <property type="project" value="UniProtKB-KW"/>
</dbReference>
<dbReference type="STRING" id="655353.SAMN04488056_10684"/>
<dbReference type="Proteomes" id="UP000199236">
    <property type="component" value="Unassembled WGS sequence"/>
</dbReference>
<dbReference type="EMBL" id="FOVR01000006">
    <property type="protein sequence ID" value="SFO44441.1"/>
    <property type="molecule type" value="Genomic_DNA"/>
</dbReference>
<dbReference type="Gene3D" id="3.90.550.10">
    <property type="entry name" value="Spore Coat Polysaccharide Biosynthesis Protein SpsA, Chain A"/>
    <property type="match status" value="1"/>
</dbReference>
<sequence length="269" mass="31600">MSVCMQNSNDKISLPVSAFIITLNEEDRIEKAILSVIDWVDEVIVVDSGSTDNTTALAEALGAKVHFNAWPGYGRQKRFGEDLCRNDWLLNIDADEEVTPELRDKICSIFKIGPDVDIYKIEILDVFAHEDKPKKWAYGYWQYRLYNRNKGRFSESTVHDTVRPEKDATIKKLDEKIAHYSIRSVQWAVEKMNRYSDMQRDDIVAKGRHISRWRLVYEFPLSFLKSYILRRSYRYGFWGLVLAHNYAFSRFLRIAKIYEHQLLSDAKKK</sequence>
<evidence type="ECO:0000256" key="1">
    <source>
        <dbReference type="ARBA" id="ARBA00038494"/>
    </source>
</evidence>
<proteinExistence type="inferred from homology"/>
<protein>
    <submittedName>
        <fullName evidence="3">Glycosyltransferase involved in cell wall bisynthesis</fullName>
    </submittedName>
</protein>